<feature type="transmembrane region" description="Helical" evidence="1">
    <location>
        <begin position="12"/>
        <end position="36"/>
    </location>
</feature>
<keyword evidence="1" id="KW-0472">Membrane</keyword>
<organism evidence="2">
    <name type="scientific">seawater metagenome</name>
    <dbReference type="NCBI Taxonomy" id="1561972"/>
    <lineage>
        <taxon>unclassified sequences</taxon>
        <taxon>metagenomes</taxon>
        <taxon>ecological metagenomes</taxon>
    </lineage>
</organism>
<protein>
    <submittedName>
        <fullName evidence="2">Uncharacterized protein</fullName>
    </submittedName>
</protein>
<sequence length="196" mass="23637">MLLSIEKNLKKIALIFTYFLYNITGLQLFMHIHYMYFQNLVSSFTEDYLSEVDLKKITKPKPQNKDIIYKDELDMYTKFNDYIINHNNQWSTFIGFSKIHLAILIKHSLYMKKNTPVIKVIKNYLNSYREYNDSYKSTLLENNKCPFSKNIDLNQLQIEENKKLHLFMIQTHLMPDFIAECFHYQDFEMEKLQKVA</sequence>
<keyword evidence="1" id="KW-0812">Transmembrane</keyword>
<keyword evidence="1" id="KW-1133">Transmembrane helix</keyword>
<evidence type="ECO:0000256" key="1">
    <source>
        <dbReference type="SAM" id="Phobius"/>
    </source>
</evidence>
<accession>A0A5E8CH61</accession>
<proteinExistence type="predicted"/>
<evidence type="ECO:0000313" key="2">
    <source>
        <dbReference type="EMBL" id="VVU94531.1"/>
    </source>
</evidence>
<gene>
    <name evidence="2" type="ORF">CPAV1605_256</name>
</gene>
<dbReference type="AlphaFoldDB" id="A0A5E8CH61"/>
<reference evidence="2" key="1">
    <citation type="submission" date="2019-09" db="EMBL/GenBank/DDBJ databases">
        <authorList>
            <person name="Needham M D."/>
        </authorList>
    </citation>
    <scope>NUCLEOTIDE SEQUENCE</scope>
</reference>
<name>A0A5E8CH61_9ZZZZ</name>
<dbReference type="EMBL" id="CABVLZ010000001">
    <property type="protein sequence ID" value="VVU94531.1"/>
    <property type="molecule type" value="Genomic_DNA"/>
</dbReference>